<accession>K0S1M4</accession>
<gene>
    <name evidence="2" type="ORF">THAOC_20684</name>
</gene>
<sequence length="48" mass="4727">MKSILLAVTAASCAAFAPSSTGKANTALNYAADLDNMIGVGPETGGRV</sequence>
<organism evidence="2 3">
    <name type="scientific">Thalassiosira oceanica</name>
    <name type="common">Marine diatom</name>
    <dbReference type="NCBI Taxonomy" id="159749"/>
    <lineage>
        <taxon>Eukaryota</taxon>
        <taxon>Sar</taxon>
        <taxon>Stramenopiles</taxon>
        <taxon>Ochrophyta</taxon>
        <taxon>Bacillariophyta</taxon>
        <taxon>Coscinodiscophyceae</taxon>
        <taxon>Thalassiosirophycidae</taxon>
        <taxon>Thalassiosirales</taxon>
        <taxon>Thalassiosiraceae</taxon>
        <taxon>Thalassiosira</taxon>
    </lineage>
</organism>
<feature type="chain" id="PRO_5012745617" evidence="1">
    <location>
        <begin position="16"/>
        <end position="48"/>
    </location>
</feature>
<feature type="non-terminal residue" evidence="2">
    <location>
        <position position="48"/>
    </location>
</feature>
<proteinExistence type="predicted"/>
<dbReference type="AlphaFoldDB" id="K0S1M4"/>
<reference evidence="2 3" key="1">
    <citation type="journal article" date="2012" name="Genome Biol.">
        <title>Genome and low-iron response of an oceanic diatom adapted to chronic iron limitation.</title>
        <authorList>
            <person name="Lommer M."/>
            <person name="Specht M."/>
            <person name="Roy A.S."/>
            <person name="Kraemer L."/>
            <person name="Andreson R."/>
            <person name="Gutowska M.A."/>
            <person name="Wolf J."/>
            <person name="Bergner S.V."/>
            <person name="Schilhabel M.B."/>
            <person name="Klostermeier U.C."/>
            <person name="Beiko R.G."/>
            <person name="Rosenstiel P."/>
            <person name="Hippler M."/>
            <person name="Laroche J."/>
        </authorList>
    </citation>
    <scope>NUCLEOTIDE SEQUENCE [LARGE SCALE GENOMIC DNA]</scope>
    <source>
        <strain evidence="2 3">CCMP1005</strain>
    </source>
</reference>
<comment type="caution">
    <text evidence="2">The sequence shown here is derived from an EMBL/GenBank/DDBJ whole genome shotgun (WGS) entry which is preliminary data.</text>
</comment>
<evidence type="ECO:0000313" key="2">
    <source>
        <dbReference type="EMBL" id="EJK59130.1"/>
    </source>
</evidence>
<dbReference type="OrthoDB" id="423598at2759"/>
<dbReference type="Proteomes" id="UP000266841">
    <property type="component" value="Unassembled WGS sequence"/>
</dbReference>
<keyword evidence="3" id="KW-1185">Reference proteome</keyword>
<dbReference type="EMBL" id="AGNL01023552">
    <property type="protein sequence ID" value="EJK59130.1"/>
    <property type="molecule type" value="Genomic_DNA"/>
</dbReference>
<evidence type="ECO:0000256" key="1">
    <source>
        <dbReference type="SAM" id="SignalP"/>
    </source>
</evidence>
<feature type="signal peptide" evidence="1">
    <location>
        <begin position="1"/>
        <end position="15"/>
    </location>
</feature>
<evidence type="ECO:0000313" key="3">
    <source>
        <dbReference type="Proteomes" id="UP000266841"/>
    </source>
</evidence>
<name>K0S1M4_THAOC</name>
<protein>
    <submittedName>
        <fullName evidence="2">Uncharacterized protein</fullName>
    </submittedName>
</protein>
<keyword evidence="1" id="KW-0732">Signal</keyword>